<sequence length="107" mass="12965">MVVSVVGHWLRNKIRGLLRRSILFRFVFLWATALYVMCTTTAVLFCTPVFLIFYFLRLQHSWSFWKLLPFPFVSTYFAPNDFLTLQKYHIFFFKRKRLRPTDTIICV</sequence>
<dbReference type="EMBL" id="FN554971">
    <property type="protein sequence ID" value="CBH13571.1"/>
    <property type="molecule type" value="Genomic_DNA"/>
</dbReference>
<dbReference type="RefSeq" id="XP_011775848.1">
    <property type="nucleotide sequence ID" value="XM_011777546.1"/>
</dbReference>
<keyword evidence="1" id="KW-1133">Transmembrane helix</keyword>
<dbReference type="KEGG" id="tbg:TbgDal_VIII5120"/>
<protein>
    <submittedName>
        <fullName evidence="2">Uncharacterized protein</fullName>
    </submittedName>
</protein>
<dbReference type="GeneID" id="23863722"/>
<proteinExistence type="predicted"/>
<evidence type="ECO:0000313" key="2">
    <source>
        <dbReference type="EMBL" id="CBH13571.1"/>
    </source>
</evidence>
<keyword evidence="1" id="KW-0472">Membrane</keyword>
<organism evidence="2 3">
    <name type="scientific">Trypanosoma brucei gambiense (strain MHOM/CI/86/DAL972)</name>
    <dbReference type="NCBI Taxonomy" id="679716"/>
    <lineage>
        <taxon>Eukaryota</taxon>
        <taxon>Discoba</taxon>
        <taxon>Euglenozoa</taxon>
        <taxon>Kinetoplastea</taxon>
        <taxon>Metakinetoplastina</taxon>
        <taxon>Trypanosomatida</taxon>
        <taxon>Trypanosomatidae</taxon>
        <taxon>Trypanosoma</taxon>
    </lineage>
</organism>
<evidence type="ECO:0000313" key="3">
    <source>
        <dbReference type="Proteomes" id="UP000002316"/>
    </source>
</evidence>
<dbReference type="Proteomes" id="UP000002316">
    <property type="component" value="Chromosome 8"/>
</dbReference>
<evidence type="ECO:0000256" key="1">
    <source>
        <dbReference type="SAM" id="Phobius"/>
    </source>
</evidence>
<reference evidence="3" key="1">
    <citation type="journal article" date="2010" name="PLoS Negl. Trop. Dis.">
        <title>The genome sequence of Trypanosoma brucei gambiense, causative agent of chronic human african trypanosomiasis.</title>
        <authorList>
            <person name="Jackson A.P."/>
            <person name="Sanders M."/>
            <person name="Berry A."/>
            <person name="McQuillan J."/>
            <person name="Aslett M.A."/>
            <person name="Quail M.A."/>
            <person name="Chukualim B."/>
            <person name="Capewell P."/>
            <person name="MacLeod A."/>
            <person name="Melville S.E."/>
            <person name="Gibson W."/>
            <person name="Barry J.D."/>
            <person name="Berriman M."/>
            <person name="Hertz-Fowler C."/>
        </authorList>
    </citation>
    <scope>NUCLEOTIDE SEQUENCE [LARGE SCALE GENOMIC DNA]</scope>
    <source>
        <strain evidence="3">MHOM/CI/86/DAL972</strain>
    </source>
</reference>
<dbReference type="AlphaFoldDB" id="C9ZVY3"/>
<keyword evidence="1" id="KW-0812">Transmembrane</keyword>
<name>C9ZVY3_TRYB9</name>
<feature type="transmembrane region" description="Helical" evidence="1">
    <location>
        <begin position="27"/>
        <end position="56"/>
    </location>
</feature>
<gene>
    <name evidence="2" type="ORF">TbgDal_VIII5120</name>
</gene>
<accession>C9ZVY3</accession>